<evidence type="ECO:0008006" key="2">
    <source>
        <dbReference type="Google" id="ProtNLM"/>
    </source>
</evidence>
<dbReference type="PANTHER" id="PTHR38111:SF6">
    <property type="entry name" value="FINGER DOMAIN PROTEIN, PUTATIVE (AFU_ORTHOLOGUE AFUA_8G01940)-RELATED"/>
    <property type="match status" value="1"/>
</dbReference>
<name>A0A0B7K4U4_BIOOC</name>
<dbReference type="EMBL" id="CDPU01000028">
    <property type="protein sequence ID" value="CEO52338.1"/>
    <property type="molecule type" value="Genomic_DNA"/>
</dbReference>
<protein>
    <recommendedName>
        <fullName evidence="2">Transcription factor domain-containing protein</fullName>
    </recommendedName>
</protein>
<organism evidence="1">
    <name type="scientific">Bionectria ochroleuca</name>
    <name type="common">Gliocladium roseum</name>
    <dbReference type="NCBI Taxonomy" id="29856"/>
    <lineage>
        <taxon>Eukaryota</taxon>
        <taxon>Fungi</taxon>
        <taxon>Dikarya</taxon>
        <taxon>Ascomycota</taxon>
        <taxon>Pezizomycotina</taxon>
        <taxon>Sordariomycetes</taxon>
        <taxon>Hypocreomycetidae</taxon>
        <taxon>Hypocreales</taxon>
        <taxon>Bionectriaceae</taxon>
        <taxon>Clonostachys</taxon>
    </lineage>
</organism>
<dbReference type="InterPro" id="IPR053178">
    <property type="entry name" value="Osmoadaptation_assoc"/>
</dbReference>
<gene>
    <name evidence="1" type="ORF">BN869_000008396_1</name>
</gene>
<dbReference type="AlphaFoldDB" id="A0A0B7K4U4"/>
<proteinExistence type="predicted"/>
<accession>A0A0B7K4U4</accession>
<dbReference type="PANTHER" id="PTHR38111">
    <property type="entry name" value="ZN(2)-C6 FUNGAL-TYPE DOMAIN-CONTAINING PROTEIN-RELATED"/>
    <property type="match status" value="1"/>
</dbReference>
<reference evidence="1" key="1">
    <citation type="submission" date="2015-01" db="EMBL/GenBank/DDBJ databases">
        <authorList>
            <person name="Durling Mikael"/>
        </authorList>
    </citation>
    <scope>NUCLEOTIDE SEQUENCE</scope>
</reference>
<evidence type="ECO:0000313" key="1">
    <source>
        <dbReference type="EMBL" id="CEO52338.1"/>
    </source>
</evidence>
<sequence>MEECGASGFDFIAYQPKGKQRDDVRSRIRSHAMKATCASRRRQNQADVKLPTEGPGIDMHHCLYHPIPTFALEVTKIGEYGLDPIDLSALTSIHLGIRASTILRTESTLSNLLVCRQQSYFSFIPSRVGQTEALHNAFQCLRTVAHSTLAPSRKTSDDLIMKDYGKALRSLQCAIDDEMNRYTAETLCAIGLLAIFEVLNPTTGHMWSRHISGASQLIQARGPSGFTSEFDKSLITALVYPICIEALFTSQECFLDNPEWIRVLESAVITQDTFSDRSRLGVTLMTFITRIPALALMTFQFLSADTCLQTAELQAGVTKLRSLRSAIIAWRRSFNTALLNAVDVCLTANDETGKRYELLAIAIVLHILTTRMLLCISPNEREFLEEEVQSHAAELKEIQVSVAGKHGRAAFLISQKAMTADATIATHSDFKESVGTGRLVESWKLAKFLELAKKKEV</sequence>